<sequence length="79" mass="9237">MISSRLKNTIQYLRTKNWVRLCLWSAIDEIDDQLPACKCKKNKNAQIGGENHLTRQEYHANQSRIARNVEIQVEHFGIV</sequence>
<name>A0A016TC66_9BILA</name>
<evidence type="ECO:0000313" key="2">
    <source>
        <dbReference type="Proteomes" id="UP000024635"/>
    </source>
</evidence>
<evidence type="ECO:0000313" key="1">
    <source>
        <dbReference type="EMBL" id="EYC00248.1"/>
    </source>
</evidence>
<dbReference type="AlphaFoldDB" id="A0A016TC66"/>
<reference evidence="2" key="1">
    <citation type="journal article" date="2015" name="Nat. Genet.">
        <title>The genome and transcriptome of the zoonotic hookworm Ancylostoma ceylanicum identify infection-specific gene families.</title>
        <authorList>
            <person name="Schwarz E.M."/>
            <person name="Hu Y."/>
            <person name="Antoshechkin I."/>
            <person name="Miller M.M."/>
            <person name="Sternberg P.W."/>
            <person name="Aroian R.V."/>
        </authorList>
    </citation>
    <scope>NUCLEOTIDE SEQUENCE</scope>
    <source>
        <strain evidence="2">HY135</strain>
    </source>
</reference>
<organism evidence="1 2">
    <name type="scientific">Ancylostoma ceylanicum</name>
    <dbReference type="NCBI Taxonomy" id="53326"/>
    <lineage>
        <taxon>Eukaryota</taxon>
        <taxon>Metazoa</taxon>
        <taxon>Ecdysozoa</taxon>
        <taxon>Nematoda</taxon>
        <taxon>Chromadorea</taxon>
        <taxon>Rhabditida</taxon>
        <taxon>Rhabditina</taxon>
        <taxon>Rhabditomorpha</taxon>
        <taxon>Strongyloidea</taxon>
        <taxon>Ancylostomatidae</taxon>
        <taxon>Ancylostomatinae</taxon>
        <taxon>Ancylostoma</taxon>
    </lineage>
</organism>
<keyword evidence="2" id="KW-1185">Reference proteome</keyword>
<gene>
    <name evidence="1" type="primary">Acey_s0117.g694</name>
    <name evidence="1" type="ORF">Y032_0117g694</name>
</gene>
<accession>A0A016TC66</accession>
<protein>
    <submittedName>
        <fullName evidence="1">Uncharacterized protein</fullName>
    </submittedName>
</protein>
<proteinExistence type="predicted"/>
<comment type="caution">
    <text evidence="1">The sequence shown here is derived from an EMBL/GenBank/DDBJ whole genome shotgun (WGS) entry which is preliminary data.</text>
</comment>
<dbReference type="Proteomes" id="UP000024635">
    <property type="component" value="Unassembled WGS sequence"/>
</dbReference>
<dbReference type="EMBL" id="JARK01001453">
    <property type="protein sequence ID" value="EYC00248.1"/>
    <property type="molecule type" value="Genomic_DNA"/>
</dbReference>